<dbReference type="InterPro" id="IPR027785">
    <property type="entry name" value="UvrD-like_helicase_C"/>
</dbReference>
<proteinExistence type="predicted"/>
<dbReference type="SUPFAM" id="SSF52540">
    <property type="entry name" value="P-loop containing nucleoside triphosphate hydrolases"/>
    <property type="match status" value="1"/>
</dbReference>
<dbReference type="EMBL" id="QSTF01000024">
    <property type="protein sequence ID" value="RGM39179.1"/>
    <property type="molecule type" value="Genomic_DNA"/>
</dbReference>
<dbReference type="EMBL" id="QRUY01000008">
    <property type="protein sequence ID" value="RGS08780.1"/>
    <property type="molecule type" value="Genomic_DNA"/>
</dbReference>
<gene>
    <name evidence="4" type="ORF">DWY14_05315</name>
    <name evidence="3" type="ORF">DXC17_09945</name>
    <name evidence="2" type="ORF">DXD04_15975</name>
</gene>
<dbReference type="STRING" id="310297.BHV76_06760"/>
<dbReference type="InterPro" id="IPR027417">
    <property type="entry name" value="P-loop_NTPase"/>
</dbReference>
<organism evidence="2 6">
    <name type="scientific">Phocaeicola plebeius</name>
    <dbReference type="NCBI Taxonomy" id="310297"/>
    <lineage>
        <taxon>Bacteria</taxon>
        <taxon>Pseudomonadati</taxon>
        <taxon>Bacteroidota</taxon>
        <taxon>Bacteroidia</taxon>
        <taxon>Bacteroidales</taxon>
        <taxon>Bacteroidaceae</taxon>
        <taxon>Phocaeicola</taxon>
    </lineage>
</organism>
<protein>
    <submittedName>
        <fullName evidence="2">DUF2075 domain-containing protein</fullName>
    </submittedName>
</protein>
<dbReference type="SMART" id="SM00382">
    <property type="entry name" value="AAA"/>
    <property type="match status" value="1"/>
</dbReference>
<dbReference type="AlphaFoldDB" id="A0A3E4MKR1"/>
<evidence type="ECO:0000313" key="7">
    <source>
        <dbReference type="Proteomes" id="UP000285750"/>
    </source>
</evidence>
<dbReference type="CDD" id="cd17933">
    <property type="entry name" value="DEXSc_RecD-like"/>
    <property type="match status" value="1"/>
</dbReference>
<dbReference type="Pfam" id="PF13538">
    <property type="entry name" value="UvrD_C_2"/>
    <property type="match status" value="1"/>
</dbReference>
<dbReference type="Gene3D" id="3.40.50.300">
    <property type="entry name" value="P-loop containing nucleotide triphosphate hydrolases"/>
    <property type="match status" value="2"/>
</dbReference>
<sequence length="473" mass="53906">MLNNDLSQQIKRNFPYKPTEEQENAVKSFAEFLFSPSADSVFLMKGYAGTGKTTLTSALVRTLDSLQRKVILLAPTGRAAKVFSGYAEHPAYTIHKKIYRQKVFSNETDNFVANQNLHRNTLFIVDEASMIANEGLSGGHFGSGRLLDDLVQYVYNGLGCRLMLIGDTAQLPPIGEEESPALSVAALQGYGLEVTECVLTKVVRQTEGSGILSNATALRERIVNEDFFEYPKICCKNYPDIRILPGSELIEAIDECYGHVGLDETIVICRSNKRASLYNKGIRNTVLYREDELNTGDMLMVAKNNYFWGTDCKELDFIANGDVAVVRRIRRVREMYGFRFADVVLAFPDYEGIELEVKILLDTLHSELPSLSKEENDRLFYAVLEDYADLPTKRERMKKMKEDPYYNALQVKYAYAVTCHKAQGGQWKRVFLDQGYMTEDMLSPDYFRWLYTAFTRATELLYLVNWPEEQTEK</sequence>
<accession>A0A3E4MKR1</accession>
<feature type="domain" description="AAA+ ATPase" evidence="1">
    <location>
        <begin position="38"/>
        <end position="228"/>
    </location>
</feature>
<keyword evidence="6" id="KW-1185">Reference proteome</keyword>
<dbReference type="CDD" id="cd18809">
    <property type="entry name" value="SF1_C_RecD"/>
    <property type="match status" value="1"/>
</dbReference>
<evidence type="ECO:0000313" key="4">
    <source>
        <dbReference type="EMBL" id="RGS08780.1"/>
    </source>
</evidence>
<dbReference type="Proteomes" id="UP000285750">
    <property type="component" value="Unassembled WGS sequence"/>
</dbReference>
<evidence type="ECO:0000313" key="2">
    <source>
        <dbReference type="EMBL" id="RGK50389.1"/>
    </source>
</evidence>
<dbReference type="Pfam" id="PF13604">
    <property type="entry name" value="AAA_30"/>
    <property type="match status" value="1"/>
</dbReference>
<reference evidence="5 6" key="1">
    <citation type="submission" date="2018-08" db="EMBL/GenBank/DDBJ databases">
        <title>A genome reference for cultivated species of the human gut microbiota.</title>
        <authorList>
            <person name="Zou Y."/>
            <person name="Xue W."/>
            <person name="Luo G."/>
        </authorList>
    </citation>
    <scope>NUCLEOTIDE SEQUENCE [LARGE SCALE GENOMIC DNA]</scope>
    <source>
        <strain evidence="4 7">AF24-16AC</strain>
        <strain evidence="3 5">OM08-14</strain>
        <strain evidence="2 6">TF10-3AC</strain>
    </source>
</reference>
<name>A0A3E4MKR1_9BACT</name>
<dbReference type="EMBL" id="QSQT01000050">
    <property type="protein sequence ID" value="RGK50389.1"/>
    <property type="molecule type" value="Genomic_DNA"/>
</dbReference>
<evidence type="ECO:0000313" key="5">
    <source>
        <dbReference type="Proteomes" id="UP000260780"/>
    </source>
</evidence>
<evidence type="ECO:0000313" key="3">
    <source>
        <dbReference type="EMBL" id="RGM39179.1"/>
    </source>
</evidence>
<evidence type="ECO:0000313" key="6">
    <source>
        <dbReference type="Proteomes" id="UP000260862"/>
    </source>
</evidence>
<dbReference type="Proteomes" id="UP000260862">
    <property type="component" value="Unassembled WGS sequence"/>
</dbReference>
<dbReference type="RefSeq" id="WP_117674131.1">
    <property type="nucleotide sequence ID" value="NZ_CABOGR010000050.1"/>
</dbReference>
<evidence type="ECO:0000259" key="1">
    <source>
        <dbReference type="SMART" id="SM00382"/>
    </source>
</evidence>
<dbReference type="Proteomes" id="UP000260780">
    <property type="component" value="Unassembled WGS sequence"/>
</dbReference>
<comment type="caution">
    <text evidence="2">The sequence shown here is derived from an EMBL/GenBank/DDBJ whole genome shotgun (WGS) entry which is preliminary data.</text>
</comment>
<dbReference type="InterPro" id="IPR003593">
    <property type="entry name" value="AAA+_ATPase"/>
</dbReference>